<dbReference type="SUPFAM" id="SSF46934">
    <property type="entry name" value="UBA-like"/>
    <property type="match status" value="1"/>
</dbReference>
<dbReference type="GO" id="GO:0005737">
    <property type="term" value="C:cytoplasm"/>
    <property type="evidence" value="ECO:0007669"/>
    <property type="project" value="TreeGrafter"/>
</dbReference>
<dbReference type="OrthoDB" id="9942608at2759"/>
<dbReference type="GO" id="GO:0006511">
    <property type="term" value="P:ubiquitin-dependent protein catabolic process"/>
    <property type="evidence" value="ECO:0007669"/>
    <property type="project" value="TreeGrafter"/>
</dbReference>
<feature type="compositionally biased region" description="Basic and acidic residues" evidence="1">
    <location>
        <begin position="391"/>
        <end position="412"/>
    </location>
</feature>
<dbReference type="PANTHER" id="PTHR16461:SF5">
    <property type="entry name" value="TOLL-INTERACTING PROTEIN"/>
    <property type="match status" value="1"/>
</dbReference>
<feature type="region of interest" description="Disordered" evidence="1">
    <location>
        <begin position="161"/>
        <end position="198"/>
    </location>
</feature>
<feature type="compositionally biased region" description="Polar residues" evidence="1">
    <location>
        <begin position="14"/>
        <end position="24"/>
    </location>
</feature>
<reference evidence="3" key="1">
    <citation type="journal article" date="2020" name="Stud. Mycol.">
        <title>101 Dothideomycetes genomes: a test case for predicting lifestyles and emergence of pathogens.</title>
        <authorList>
            <person name="Haridas S."/>
            <person name="Albert R."/>
            <person name="Binder M."/>
            <person name="Bloem J."/>
            <person name="Labutti K."/>
            <person name="Salamov A."/>
            <person name="Andreopoulos B."/>
            <person name="Baker S."/>
            <person name="Barry K."/>
            <person name="Bills G."/>
            <person name="Bluhm B."/>
            <person name="Cannon C."/>
            <person name="Castanera R."/>
            <person name="Culley D."/>
            <person name="Daum C."/>
            <person name="Ezra D."/>
            <person name="Gonzalez J."/>
            <person name="Henrissat B."/>
            <person name="Kuo A."/>
            <person name="Liang C."/>
            <person name="Lipzen A."/>
            <person name="Lutzoni F."/>
            <person name="Magnuson J."/>
            <person name="Mondo S."/>
            <person name="Nolan M."/>
            <person name="Ohm R."/>
            <person name="Pangilinan J."/>
            <person name="Park H.-J."/>
            <person name="Ramirez L."/>
            <person name="Alfaro M."/>
            <person name="Sun H."/>
            <person name="Tritt A."/>
            <person name="Yoshinaga Y."/>
            <person name="Zwiers L.-H."/>
            <person name="Turgeon B."/>
            <person name="Goodwin S."/>
            <person name="Spatafora J."/>
            <person name="Crous P."/>
            <person name="Grigoriev I."/>
        </authorList>
    </citation>
    <scope>NUCLEOTIDE SEQUENCE</scope>
    <source>
        <strain evidence="3">CBS 109.77</strain>
    </source>
</reference>
<feature type="compositionally biased region" description="Pro residues" evidence="1">
    <location>
        <begin position="68"/>
        <end position="77"/>
    </location>
</feature>
<dbReference type="SMART" id="SM00546">
    <property type="entry name" value="CUE"/>
    <property type="match status" value="1"/>
</dbReference>
<dbReference type="AlphaFoldDB" id="A0A6A6X2W4"/>
<dbReference type="EMBL" id="MU002060">
    <property type="protein sequence ID" value="KAF2790692.1"/>
    <property type="molecule type" value="Genomic_DNA"/>
</dbReference>
<keyword evidence="4" id="KW-1185">Reference proteome</keyword>
<dbReference type="InterPro" id="IPR009060">
    <property type="entry name" value="UBA-like_sf"/>
</dbReference>
<feature type="compositionally biased region" description="Basic and acidic residues" evidence="1">
    <location>
        <begin position="270"/>
        <end position="305"/>
    </location>
</feature>
<evidence type="ECO:0000313" key="4">
    <source>
        <dbReference type="Proteomes" id="UP000799757"/>
    </source>
</evidence>
<dbReference type="GO" id="GO:0031624">
    <property type="term" value="F:ubiquitin conjugating enzyme binding"/>
    <property type="evidence" value="ECO:0007669"/>
    <property type="project" value="TreeGrafter"/>
</dbReference>
<feature type="compositionally biased region" description="Polar residues" evidence="1">
    <location>
        <begin position="345"/>
        <end position="356"/>
    </location>
</feature>
<feature type="compositionally biased region" description="Basic and acidic residues" evidence="1">
    <location>
        <begin position="1"/>
        <end position="11"/>
    </location>
</feature>
<protein>
    <recommendedName>
        <fullName evidence="2">CUE domain-containing protein</fullName>
    </recommendedName>
</protein>
<feature type="compositionally biased region" description="Pro residues" evidence="1">
    <location>
        <begin position="130"/>
        <end position="139"/>
    </location>
</feature>
<dbReference type="PROSITE" id="PS51140">
    <property type="entry name" value="CUE"/>
    <property type="match status" value="1"/>
</dbReference>
<feature type="compositionally biased region" description="Basic and acidic residues" evidence="1">
    <location>
        <begin position="180"/>
        <end position="198"/>
    </location>
</feature>
<feature type="region of interest" description="Disordered" evidence="1">
    <location>
        <begin position="237"/>
        <end position="428"/>
    </location>
</feature>
<evidence type="ECO:0000256" key="1">
    <source>
        <dbReference type="SAM" id="MobiDB-lite"/>
    </source>
</evidence>
<feature type="region of interest" description="Disordered" evidence="1">
    <location>
        <begin position="121"/>
        <end position="149"/>
    </location>
</feature>
<dbReference type="GO" id="GO:0043130">
    <property type="term" value="F:ubiquitin binding"/>
    <property type="evidence" value="ECO:0007669"/>
    <property type="project" value="InterPro"/>
</dbReference>
<evidence type="ECO:0000313" key="3">
    <source>
        <dbReference type="EMBL" id="KAF2790692.1"/>
    </source>
</evidence>
<organism evidence="3 4">
    <name type="scientific">Melanomma pulvis-pyrius CBS 109.77</name>
    <dbReference type="NCBI Taxonomy" id="1314802"/>
    <lineage>
        <taxon>Eukaryota</taxon>
        <taxon>Fungi</taxon>
        <taxon>Dikarya</taxon>
        <taxon>Ascomycota</taxon>
        <taxon>Pezizomycotina</taxon>
        <taxon>Dothideomycetes</taxon>
        <taxon>Pleosporomycetidae</taxon>
        <taxon>Pleosporales</taxon>
        <taxon>Melanommataceae</taxon>
        <taxon>Melanomma</taxon>
    </lineage>
</organism>
<feature type="domain" description="CUE" evidence="2">
    <location>
        <begin position="78"/>
        <end position="122"/>
    </location>
</feature>
<gene>
    <name evidence="3" type="ORF">K505DRAFT_310969</name>
</gene>
<evidence type="ECO:0000259" key="2">
    <source>
        <dbReference type="PROSITE" id="PS51140"/>
    </source>
</evidence>
<name>A0A6A6X2W4_9PLEO</name>
<dbReference type="FunFam" id="1.10.8.10:FF:000064">
    <property type="entry name" value="Similar to CUE domain-containing protein"/>
    <property type="match status" value="1"/>
</dbReference>
<dbReference type="Proteomes" id="UP000799757">
    <property type="component" value="Unassembled WGS sequence"/>
</dbReference>
<dbReference type="PANTHER" id="PTHR16461">
    <property type="entry name" value="TOLL-INTERACTING PROTEIN"/>
    <property type="match status" value="1"/>
</dbReference>
<accession>A0A6A6X2W4</accession>
<dbReference type="Pfam" id="PF02845">
    <property type="entry name" value="CUE"/>
    <property type="match status" value="1"/>
</dbReference>
<dbReference type="Gene3D" id="1.10.8.10">
    <property type="entry name" value="DNA helicase RuvA subunit, C-terminal domain"/>
    <property type="match status" value="1"/>
</dbReference>
<dbReference type="InterPro" id="IPR003892">
    <property type="entry name" value="CUE"/>
</dbReference>
<dbReference type="InterPro" id="IPR041807">
    <property type="entry name" value="Cue5/Don1_CUE"/>
</dbReference>
<sequence length="446" mass="48473">MSEKPAAEKLAKAGTTTGAESPTTARELDFDDDNEASAAALAHDNVAPPPPSKSPKPGVRFSDDATEIPPPKPPRPMSPQQQAENTLIEAFPAIDAKVVKAVLVASGGKVEPAFNALLSMSDPDFQAEEAPPPQPPRPSQPRNQVEADAIYARQLAEHYQSGFTQPPGAGGRGIPRQQQRRQETGLKPNEMYDDKEHSFFDDDLPVIKKNIEQGFRETQTKVNEWITNFRKKLDGEDEAYDEFGHPTAPQAPRRQDYGPSQSDQLYGVRKSAEQRRSADRERYDTDNRVLGDDFEALELRDEEGQQRSNRPLANPNLFKPTPVAPPQGGPQGGPVDEVDALYRNPSPNNQASNTPGKTGGKKWQPLTSVAPHPEPDDHDPFSLGDSDDDEAKVKDIKAEDTDRLKKAAEGKDGAAVGTTGELKEAGRSGSIGQTNAVAAELLKDTK</sequence>
<dbReference type="CDD" id="cd14372">
    <property type="entry name" value="CUE_Cue5p_like"/>
    <property type="match status" value="1"/>
</dbReference>
<proteinExistence type="predicted"/>
<feature type="region of interest" description="Disordered" evidence="1">
    <location>
        <begin position="1"/>
        <end position="86"/>
    </location>
</feature>